<dbReference type="RefSeq" id="WP_258303838.1">
    <property type="nucleotide sequence ID" value="NZ_CP078065.1"/>
</dbReference>
<dbReference type="Pfam" id="PF00535">
    <property type="entry name" value="Glycos_transf_2"/>
    <property type="match status" value="1"/>
</dbReference>
<dbReference type="InterPro" id="IPR029044">
    <property type="entry name" value="Nucleotide-diphossugar_trans"/>
</dbReference>
<sequence length="318" mass="35320">MSDSNPLVSVVLPTYNRPDGLRQAVASVAAQTYDPIELVVVDDHSEIPAREVLDEPTVGVDTIQQVRIIRHPTNRGGNAARNTGIRAATGRFVAFHDDDDEWYPEKLARQVDVFGDVSETVGLVYTGTEYREAGKTVQKQTGGVRGDVTRDLLLGGSLSEFSGVMVRRSVVDDAGLPDERFPSWQDREWFVRLSQHCRFASVDEALTIRYVEGGDRVTKRFETKRDESFPLFVEQFRPLARQLGIERQFVAAHRAKLGKEALRTGYYSDARRLLALALLGGHVDSDTLVHLSVALGGRVTYQSAKRLARAVRARGVPT</sequence>
<protein>
    <submittedName>
        <fullName evidence="2">Glycosyltransferase</fullName>
    </submittedName>
</protein>
<dbReference type="CDD" id="cd00761">
    <property type="entry name" value="Glyco_tranf_GTA_type"/>
    <property type="match status" value="1"/>
</dbReference>
<dbReference type="Proteomes" id="UP001058330">
    <property type="component" value="Plasmid pHl5678-2"/>
</dbReference>
<feature type="domain" description="Glycosyltransferase 2-like" evidence="1">
    <location>
        <begin position="9"/>
        <end position="116"/>
    </location>
</feature>
<keyword evidence="3" id="KW-1185">Reference proteome</keyword>
<organism evidence="2 3">
    <name type="scientific">Haloferax larsenii</name>
    <dbReference type="NCBI Taxonomy" id="302484"/>
    <lineage>
        <taxon>Archaea</taxon>
        <taxon>Methanobacteriati</taxon>
        <taxon>Methanobacteriota</taxon>
        <taxon>Stenosarchaea group</taxon>
        <taxon>Halobacteria</taxon>
        <taxon>Halobacteriales</taxon>
        <taxon>Haloferacaceae</taxon>
        <taxon>Haloferax</taxon>
    </lineage>
</organism>
<proteinExistence type="predicted"/>
<keyword evidence="2" id="KW-0614">Plasmid</keyword>
<reference evidence="2" key="1">
    <citation type="submission" date="2021-07" db="EMBL/GenBank/DDBJ databases">
        <title>Studies on halocins as antimicrobial molecules from haloarchaea.</title>
        <authorList>
            <person name="Kumar S."/>
            <person name="Khare S.K."/>
        </authorList>
    </citation>
    <scope>NUCLEOTIDE SEQUENCE</scope>
    <source>
        <strain evidence="2">NCIM 5678</strain>
        <plasmid evidence="2">pHl5678-2</plasmid>
    </source>
</reference>
<dbReference type="PANTHER" id="PTHR43685">
    <property type="entry name" value="GLYCOSYLTRANSFERASE"/>
    <property type="match status" value="1"/>
</dbReference>
<evidence type="ECO:0000313" key="3">
    <source>
        <dbReference type="Proteomes" id="UP001058330"/>
    </source>
</evidence>
<dbReference type="InterPro" id="IPR050834">
    <property type="entry name" value="Glycosyltransf_2"/>
</dbReference>
<geneLocation type="plasmid" evidence="2 3">
    <name>pHl5678-2</name>
</geneLocation>
<evidence type="ECO:0000259" key="1">
    <source>
        <dbReference type="Pfam" id="PF00535"/>
    </source>
</evidence>
<dbReference type="InterPro" id="IPR001173">
    <property type="entry name" value="Glyco_trans_2-like"/>
</dbReference>
<evidence type="ECO:0000313" key="2">
    <source>
        <dbReference type="EMBL" id="UVE52488.1"/>
    </source>
</evidence>
<dbReference type="Gene3D" id="3.90.550.10">
    <property type="entry name" value="Spore Coat Polysaccharide Biosynthesis Protein SpsA, Chain A"/>
    <property type="match status" value="1"/>
</dbReference>
<dbReference type="PANTHER" id="PTHR43685:SF12">
    <property type="entry name" value="GLYCOSYL TRANSFERASE FAMILY 2"/>
    <property type="match status" value="1"/>
</dbReference>
<accession>A0ABY5RND5</accession>
<dbReference type="GeneID" id="74530839"/>
<name>A0ABY5RND5_HALLR</name>
<dbReference type="SUPFAM" id="SSF53448">
    <property type="entry name" value="Nucleotide-diphospho-sugar transferases"/>
    <property type="match status" value="1"/>
</dbReference>
<gene>
    <name evidence="2" type="ORF">KU306_17940</name>
</gene>
<dbReference type="EMBL" id="CP078065">
    <property type="protein sequence ID" value="UVE52488.1"/>
    <property type="molecule type" value="Genomic_DNA"/>
</dbReference>